<keyword evidence="1" id="KW-0812">Transmembrane</keyword>
<protein>
    <submittedName>
        <fullName evidence="2">Uncharacterized protein</fullName>
    </submittedName>
</protein>
<gene>
    <name evidence="2" type="ORF">BDP27DRAFT_1310186</name>
</gene>
<keyword evidence="1" id="KW-1133">Transmembrane helix</keyword>
<feature type="transmembrane region" description="Helical" evidence="1">
    <location>
        <begin position="6"/>
        <end position="31"/>
    </location>
</feature>
<reference evidence="2" key="1">
    <citation type="submission" date="2020-11" db="EMBL/GenBank/DDBJ databases">
        <authorList>
            <consortium name="DOE Joint Genome Institute"/>
            <person name="Ahrendt S."/>
            <person name="Riley R."/>
            <person name="Andreopoulos W."/>
            <person name="Labutti K."/>
            <person name="Pangilinan J."/>
            <person name="Ruiz-Duenas F.J."/>
            <person name="Barrasa J.M."/>
            <person name="Sanchez-Garcia M."/>
            <person name="Camarero S."/>
            <person name="Miyauchi S."/>
            <person name="Serrano A."/>
            <person name="Linde D."/>
            <person name="Babiker R."/>
            <person name="Drula E."/>
            <person name="Ayuso-Fernandez I."/>
            <person name="Pacheco R."/>
            <person name="Padilla G."/>
            <person name="Ferreira P."/>
            <person name="Barriuso J."/>
            <person name="Kellner H."/>
            <person name="Castanera R."/>
            <person name="Alfaro M."/>
            <person name="Ramirez L."/>
            <person name="Pisabarro A.G."/>
            <person name="Kuo A."/>
            <person name="Tritt A."/>
            <person name="Lipzen A."/>
            <person name="He G."/>
            <person name="Yan M."/>
            <person name="Ng V."/>
            <person name="Cullen D."/>
            <person name="Martin F."/>
            <person name="Rosso M.-N."/>
            <person name="Henrissat B."/>
            <person name="Hibbett D."/>
            <person name="Martinez A.T."/>
            <person name="Grigoriev I.V."/>
        </authorList>
    </citation>
    <scope>NUCLEOTIDE SEQUENCE</scope>
    <source>
        <strain evidence="2">AH 40177</strain>
    </source>
</reference>
<sequence>MIVMLLLVYLSVMYVFSLPVFPLLMILSAVLHAYPSGIPVLDIPTFSIRHTPFQSTCTFCSHEMDTSFHRVIAHDDTPTTFPRLSSSSCIGLFFHCSSSHNNRFAIECINIFSSGSFYFRFLFLVSRLL</sequence>
<proteinExistence type="predicted"/>
<name>A0A9P5QCF1_9AGAR</name>
<keyword evidence="3" id="KW-1185">Reference proteome</keyword>
<accession>A0A9P5QCF1</accession>
<organism evidence="2 3">
    <name type="scientific">Rhodocollybia butyracea</name>
    <dbReference type="NCBI Taxonomy" id="206335"/>
    <lineage>
        <taxon>Eukaryota</taxon>
        <taxon>Fungi</taxon>
        <taxon>Dikarya</taxon>
        <taxon>Basidiomycota</taxon>
        <taxon>Agaricomycotina</taxon>
        <taxon>Agaricomycetes</taxon>
        <taxon>Agaricomycetidae</taxon>
        <taxon>Agaricales</taxon>
        <taxon>Marasmiineae</taxon>
        <taxon>Omphalotaceae</taxon>
        <taxon>Rhodocollybia</taxon>
    </lineage>
</organism>
<dbReference type="Proteomes" id="UP000772434">
    <property type="component" value="Unassembled WGS sequence"/>
</dbReference>
<comment type="caution">
    <text evidence="2">The sequence shown here is derived from an EMBL/GenBank/DDBJ whole genome shotgun (WGS) entry which is preliminary data.</text>
</comment>
<evidence type="ECO:0000313" key="2">
    <source>
        <dbReference type="EMBL" id="KAF9078792.1"/>
    </source>
</evidence>
<dbReference type="EMBL" id="JADNRY010000001">
    <property type="protein sequence ID" value="KAF9078792.1"/>
    <property type="molecule type" value="Genomic_DNA"/>
</dbReference>
<evidence type="ECO:0000256" key="1">
    <source>
        <dbReference type="SAM" id="Phobius"/>
    </source>
</evidence>
<keyword evidence="1" id="KW-0472">Membrane</keyword>
<evidence type="ECO:0000313" key="3">
    <source>
        <dbReference type="Proteomes" id="UP000772434"/>
    </source>
</evidence>
<dbReference type="AlphaFoldDB" id="A0A9P5QCF1"/>